<name>A0A6A8GCR2_9EURY</name>
<organism evidence="5 6">
    <name type="scientific">Haloferax marinum</name>
    <dbReference type="NCBI Taxonomy" id="2666143"/>
    <lineage>
        <taxon>Archaea</taxon>
        <taxon>Methanobacteriati</taxon>
        <taxon>Methanobacteriota</taxon>
        <taxon>Stenosarchaea group</taxon>
        <taxon>Halobacteria</taxon>
        <taxon>Halobacteriales</taxon>
        <taxon>Haloferacaceae</taxon>
        <taxon>Haloferax</taxon>
    </lineage>
</organism>
<keyword evidence="3" id="KW-0833">Ubl conjugation pathway</keyword>
<keyword evidence="2" id="KW-0677">Repeat</keyword>
<dbReference type="Gene3D" id="2.160.20.10">
    <property type="entry name" value="Single-stranded right-handed beta-helix, Pectin lyase-like"/>
    <property type="match status" value="2"/>
</dbReference>
<dbReference type="SMART" id="SM00710">
    <property type="entry name" value="PbH1"/>
    <property type="match status" value="11"/>
</dbReference>
<evidence type="ECO:0000256" key="3">
    <source>
        <dbReference type="ARBA" id="ARBA00022786"/>
    </source>
</evidence>
<gene>
    <name evidence="5" type="ORF">GJR99_17265</name>
</gene>
<comment type="pathway">
    <text evidence="1">Protein modification; protein ubiquitination.</text>
</comment>
<evidence type="ECO:0000313" key="6">
    <source>
        <dbReference type="Proteomes" id="UP000443423"/>
    </source>
</evidence>
<dbReference type="InterPro" id="IPR022441">
    <property type="entry name" value="Para_beta_helix_rpt-2"/>
</dbReference>
<dbReference type="EMBL" id="WKJQ01000003">
    <property type="protein sequence ID" value="MRW98318.1"/>
    <property type="molecule type" value="Genomic_DNA"/>
</dbReference>
<dbReference type="InterPro" id="IPR011050">
    <property type="entry name" value="Pectin_lyase_fold/virulence"/>
</dbReference>
<protein>
    <recommendedName>
        <fullName evidence="4">Right handed beta helix domain-containing protein</fullName>
    </recommendedName>
</protein>
<reference evidence="5 6" key="1">
    <citation type="submission" date="2019-11" db="EMBL/GenBank/DDBJ databases">
        <title>Whole genome sequence of Haloferax sp. MBLA0078.</title>
        <authorList>
            <person name="Seo M.-J."/>
            <person name="Cho E.-S."/>
        </authorList>
    </citation>
    <scope>NUCLEOTIDE SEQUENCE [LARGE SCALE GENOMIC DNA]</scope>
    <source>
        <strain evidence="5 6">MBLA0078</strain>
    </source>
</reference>
<proteinExistence type="predicted"/>
<dbReference type="Pfam" id="PF13229">
    <property type="entry name" value="Beta_helix"/>
    <property type="match status" value="1"/>
</dbReference>
<dbReference type="SUPFAM" id="SSF51126">
    <property type="entry name" value="Pectin lyase-like"/>
    <property type="match status" value="2"/>
</dbReference>
<evidence type="ECO:0000256" key="1">
    <source>
        <dbReference type="ARBA" id="ARBA00004906"/>
    </source>
</evidence>
<dbReference type="InterPro" id="IPR051550">
    <property type="entry name" value="SCF-Subunits/Alg-Epimerases"/>
</dbReference>
<dbReference type="InterPro" id="IPR006311">
    <property type="entry name" value="TAT_signal"/>
</dbReference>
<dbReference type="PROSITE" id="PS51318">
    <property type="entry name" value="TAT"/>
    <property type="match status" value="1"/>
</dbReference>
<dbReference type="NCBIfam" id="TIGR03804">
    <property type="entry name" value="para_beta_helix"/>
    <property type="match status" value="1"/>
</dbReference>
<dbReference type="PANTHER" id="PTHR22990">
    <property type="entry name" value="F-BOX ONLY PROTEIN"/>
    <property type="match status" value="1"/>
</dbReference>
<dbReference type="RefSeq" id="WP_151114301.1">
    <property type="nucleotide sequence ID" value="NZ_WKJQ01000003.1"/>
</dbReference>
<dbReference type="Proteomes" id="UP000443423">
    <property type="component" value="Unassembled WGS sequence"/>
</dbReference>
<dbReference type="OrthoDB" id="308249at2157"/>
<feature type="domain" description="Right handed beta helix" evidence="4">
    <location>
        <begin position="191"/>
        <end position="324"/>
    </location>
</feature>
<comment type="caution">
    <text evidence="5">The sequence shown here is derived from an EMBL/GenBank/DDBJ whole genome shotgun (WGS) entry which is preliminary data.</text>
</comment>
<accession>A0A6A8GCR2</accession>
<evidence type="ECO:0000313" key="5">
    <source>
        <dbReference type="EMBL" id="MRW98318.1"/>
    </source>
</evidence>
<dbReference type="InterPro" id="IPR012334">
    <property type="entry name" value="Pectin_lyas_fold"/>
</dbReference>
<sequence>MGTEKPINNPTASRRAVMQRGAATVALASLGLAGITGTAAAKQKNAIPLSGPTTISSPGYYVLTRDIVGEGTITVEPGVTDVTIDGQGYTLSGDGSVSNGISVGEELGSATKEITIKNIHITDFTRDGVELLHVDGGTIQDVVFSKNTFNGIFWAECGDVTVEGCTFSDNGMASFGYDCTTITFVRNYVTHSGGFTFGSSFALTVRNNDFEHSGRCVWLEESTSDAQILNNRMYKCTSGVVLRFTDDILVRGNRIVANDSAGVVSEESQNVSVEKNQVLGNGSHGIYFEEFVETSHITKNNVFGNSGDGVHLGYGSDTNEIVKNRIFDNTGDGIELENADDNVVRKNVIKRNGGVPLNLDSDSTGNVVEDNKV</sequence>
<dbReference type="AlphaFoldDB" id="A0A6A8GCR2"/>
<evidence type="ECO:0000256" key="2">
    <source>
        <dbReference type="ARBA" id="ARBA00022737"/>
    </source>
</evidence>
<dbReference type="InterPro" id="IPR039448">
    <property type="entry name" value="Beta_helix"/>
</dbReference>
<dbReference type="InterPro" id="IPR006626">
    <property type="entry name" value="PbH1"/>
</dbReference>
<evidence type="ECO:0000259" key="4">
    <source>
        <dbReference type="Pfam" id="PF13229"/>
    </source>
</evidence>
<dbReference type="PANTHER" id="PTHR22990:SF15">
    <property type="entry name" value="F-BOX ONLY PROTEIN 10"/>
    <property type="match status" value="1"/>
</dbReference>
<keyword evidence="6" id="KW-1185">Reference proteome</keyword>